<feature type="domain" description="SET" evidence="4">
    <location>
        <begin position="30"/>
        <end position="138"/>
    </location>
</feature>
<dbReference type="SUPFAM" id="SSF53927">
    <property type="entry name" value="Cytidine deaminase-like"/>
    <property type="match status" value="1"/>
</dbReference>
<dbReference type="InterPro" id="IPR016193">
    <property type="entry name" value="Cytidine_deaminase-like"/>
</dbReference>
<dbReference type="AlphaFoldDB" id="A0A1C7LVE5"/>
<dbReference type="STRING" id="5627.A0A1C7LVE5"/>
<dbReference type="PANTHER" id="PTHR11079">
    <property type="entry name" value="CYTOSINE DEAMINASE FAMILY MEMBER"/>
    <property type="match status" value="1"/>
</dbReference>
<comment type="caution">
    <text evidence="5">The sequence shown here is derived from an EMBL/GenBank/DDBJ whole genome shotgun (WGS) entry which is preliminary data.</text>
</comment>
<gene>
    <name evidence="5" type="primary">set7</name>
    <name evidence="5" type="ORF">A0H81_11077</name>
</gene>
<name>A0A1C7LVE5_GRIFR</name>
<dbReference type="PANTHER" id="PTHR11079:SF156">
    <property type="entry name" value="INACTIVE TRNA-SPECIFIC ADENOSINE DEAMINASE-LIKE PROTEIN 3-RELATED"/>
    <property type="match status" value="1"/>
</dbReference>
<dbReference type="SUPFAM" id="SSF82199">
    <property type="entry name" value="SET domain"/>
    <property type="match status" value="1"/>
</dbReference>
<dbReference type="GO" id="GO:0052717">
    <property type="term" value="F:tRNA-specific adenosine-34 deaminase activity"/>
    <property type="evidence" value="ECO:0007669"/>
    <property type="project" value="TreeGrafter"/>
</dbReference>
<dbReference type="CDD" id="cd10540">
    <property type="entry name" value="SET_SpSet7-like"/>
    <property type="match status" value="1"/>
</dbReference>
<evidence type="ECO:0000256" key="3">
    <source>
        <dbReference type="SAM" id="MobiDB-lite"/>
    </source>
</evidence>
<dbReference type="GO" id="GO:0005634">
    <property type="term" value="C:nucleus"/>
    <property type="evidence" value="ECO:0007669"/>
    <property type="project" value="TreeGrafter"/>
</dbReference>
<dbReference type="Gene3D" id="3.40.140.10">
    <property type="entry name" value="Cytidine Deaminase, domain 2"/>
    <property type="match status" value="1"/>
</dbReference>
<dbReference type="PROSITE" id="PS50280">
    <property type="entry name" value="SET"/>
    <property type="match status" value="1"/>
</dbReference>
<evidence type="ECO:0000313" key="5">
    <source>
        <dbReference type="EMBL" id="OBZ68733.1"/>
    </source>
</evidence>
<comment type="similarity">
    <text evidence="2">Belongs to the cytidine and deoxycytidylate deaminase family. ADAT3 subfamily.</text>
</comment>
<organism evidence="5 6">
    <name type="scientific">Grifola frondosa</name>
    <name type="common">Maitake</name>
    <name type="synonym">Polyporus frondosus</name>
    <dbReference type="NCBI Taxonomy" id="5627"/>
    <lineage>
        <taxon>Eukaryota</taxon>
        <taxon>Fungi</taxon>
        <taxon>Dikarya</taxon>
        <taxon>Basidiomycota</taxon>
        <taxon>Agaricomycotina</taxon>
        <taxon>Agaricomycetes</taxon>
        <taxon>Polyporales</taxon>
        <taxon>Grifolaceae</taxon>
        <taxon>Grifola</taxon>
    </lineage>
</organism>
<dbReference type="GO" id="GO:0005737">
    <property type="term" value="C:cytoplasm"/>
    <property type="evidence" value="ECO:0007669"/>
    <property type="project" value="TreeGrafter"/>
</dbReference>
<keyword evidence="1" id="KW-0819">tRNA processing</keyword>
<evidence type="ECO:0000256" key="1">
    <source>
        <dbReference type="ARBA" id="ARBA00022694"/>
    </source>
</evidence>
<feature type="region of interest" description="Disordered" evidence="3">
    <location>
        <begin position="267"/>
        <end position="289"/>
    </location>
</feature>
<dbReference type="Proteomes" id="UP000092993">
    <property type="component" value="Unassembled WGS sequence"/>
</dbReference>
<protein>
    <submittedName>
        <fullName evidence="5">SET domain-containing protein 7</fullName>
    </submittedName>
</protein>
<dbReference type="InterPro" id="IPR001214">
    <property type="entry name" value="SET_dom"/>
</dbReference>
<keyword evidence="6" id="KW-1185">Reference proteome</keyword>
<sequence>MSSNQNTDLPEEEPSQAGPSPKAPEHLNSSGCRIGYSEGKGRGVYASQDIPAQRVIEISPILVFTSGEYEQHGKHTVLDHYTFKWRDGRMALALGLGSLFNHSQAPNVSYILDSETESIRYMTTRPVKRDEELCIFYGHKLWFDPVDAGPPANDMGENQEDEDGWGGLSVLDDECEVFGDCIAKFMSGDPDELVAEEALPFTRLKTIPDDEDEEELDAAERRSFQLYRASVGCRYSGPTTNNYDAQMAQTERSRDAINVSLKADPQTRYQDVDPSDLHSRLSGSAPASRGRWDVSTIHREGPALGGTDCDVAQIKVYILAHYICSSEEREAEEWSKGKVRWACEMMRRVVQEARQAGRQGELPVAAYVPIPFDEETRVASQMLSPLSAHDTRKSAAHPLRHAILNLVRALADYRATVRTDAGIKSPLPQLTPIVDDPDVPPHTPDFDTADMSLSATKNGAHYLLTSLTLFTTHEPCIMCSMALLHSRVKEVFYLIPMDKTGGCGGVTCVPKLEGVNHRFGIHKWKMDSIWTEGLEIDSATDA</sequence>
<dbReference type="Gene3D" id="2.170.270.10">
    <property type="entry name" value="SET domain"/>
    <property type="match status" value="1"/>
</dbReference>
<evidence type="ECO:0000313" key="6">
    <source>
        <dbReference type="Proteomes" id="UP000092993"/>
    </source>
</evidence>
<dbReference type="SMART" id="SM00317">
    <property type="entry name" value="SET"/>
    <property type="match status" value="1"/>
</dbReference>
<reference evidence="5 6" key="1">
    <citation type="submission" date="2016-03" db="EMBL/GenBank/DDBJ databases">
        <title>Whole genome sequencing of Grifola frondosa 9006-11.</title>
        <authorList>
            <person name="Min B."/>
            <person name="Park H."/>
            <person name="Kim J.-G."/>
            <person name="Cho H."/>
            <person name="Oh Y.-L."/>
            <person name="Kong W.-S."/>
            <person name="Choi I.-G."/>
        </authorList>
    </citation>
    <scope>NUCLEOTIDE SEQUENCE [LARGE SCALE GENOMIC DNA]</scope>
    <source>
        <strain evidence="5 6">9006-11</strain>
    </source>
</reference>
<dbReference type="GO" id="GO:0002100">
    <property type="term" value="P:tRNA wobble adenosine to inosine editing"/>
    <property type="evidence" value="ECO:0007669"/>
    <property type="project" value="InterPro"/>
</dbReference>
<proteinExistence type="inferred from homology"/>
<dbReference type="OrthoDB" id="3180714at2759"/>
<dbReference type="Pfam" id="PF00383">
    <property type="entry name" value="dCMP_cyt_deam_1"/>
    <property type="match status" value="1"/>
</dbReference>
<dbReference type="InterPro" id="IPR002125">
    <property type="entry name" value="CMP_dCMP_dom"/>
</dbReference>
<evidence type="ECO:0000259" key="4">
    <source>
        <dbReference type="PROSITE" id="PS50280"/>
    </source>
</evidence>
<accession>A0A1C7LVE5</accession>
<dbReference type="Pfam" id="PF00856">
    <property type="entry name" value="SET"/>
    <property type="match status" value="1"/>
</dbReference>
<evidence type="ECO:0000256" key="2">
    <source>
        <dbReference type="ARBA" id="ARBA00038160"/>
    </source>
</evidence>
<dbReference type="GO" id="GO:0046872">
    <property type="term" value="F:metal ion binding"/>
    <property type="evidence" value="ECO:0007669"/>
    <property type="project" value="UniProtKB-KW"/>
</dbReference>
<feature type="region of interest" description="Disordered" evidence="3">
    <location>
        <begin position="1"/>
        <end position="33"/>
    </location>
</feature>
<dbReference type="OMA" id="KVRWACE"/>
<dbReference type="InterPro" id="IPR046341">
    <property type="entry name" value="SET_dom_sf"/>
</dbReference>
<dbReference type="EMBL" id="LUGG01000019">
    <property type="protein sequence ID" value="OBZ68733.1"/>
    <property type="molecule type" value="Genomic_DNA"/>
</dbReference>